<dbReference type="AlphaFoldDB" id="A0A4V2F4X3"/>
<dbReference type="Gene3D" id="3.40.50.1820">
    <property type="entry name" value="alpha/beta hydrolase"/>
    <property type="match status" value="1"/>
</dbReference>
<keyword evidence="1" id="KW-0472">Membrane</keyword>
<accession>A0A4V2F4X3</accession>
<reference evidence="2 3" key="1">
    <citation type="submission" date="2019-02" db="EMBL/GenBank/DDBJ databases">
        <title>Genomic Encyclopedia of Type Strains, Phase IV (KMG-IV): sequencing the most valuable type-strain genomes for metagenomic binning, comparative biology and taxonomic classification.</title>
        <authorList>
            <person name="Goeker M."/>
        </authorList>
    </citation>
    <scope>NUCLEOTIDE SEQUENCE [LARGE SCALE GENOMIC DNA]</scope>
    <source>
        <strain evidence="2 3">DSM 45622</strain>
    </source>
</reference>
<dbReference type="InterPro" id="IPR050583">
    <property type="entry name" value="Mycobacterial_A85_antigen"/>
</dbReference>
<name>A0A4V2F4X3_9ACTN</name>
<proteinExistence type="predicted"/>
<comment type="caution">
    <text evidence="2">The sequence shown here is derived from an EMBL/GenBank/DDBJ whole genome shotgun (WGS) entry which is preliminary data.</text>
</comment>
<keyword evidence="1" id="KW-0812">Transmembrane</keyword>
<dbReference type="RefSeq" id="WP_165400049.1">
    <property type="nucleotide sequence ID" value="NZ_SGXD01000001.1"/>
</dbReference>
<organism evidence="2 3">
    <name type="scientific">Motilibacter rhizosphaerae</name>
    <dbReference type="NCBI Taxonomy" id="598652"/>
    <lineage>
        <taxon>Bacteria</taxon>
        <taxon>Bacillati</taxon>
        <taxon>Actinomycetota</taxon>
        <taxon>Actinomycetes</taxon>
        <taxon>Motilibacterales</taxon>
        <taxon>Motilibacteraceae</taxon>
        <taxon>Motilibacter</taxon>
    </lineage>
</organism>
<keyword evidence="3" id="KW-1185">Reference proteome</keyword>
<dbReference type="EMBL" id="SGXD01000001">
    <property type="protein sequence ID" value="RZS90819.1"/>
    <property type="molecule type" value="Genomic_DNA"/>
</dbReference>
<dbReference type="PANTHER" id="PTHR48098">
    <property type="entry name" value="ENTEROCHELIN ESTERASE-RELATED"/>
    <property type="match status" value="1"/>
</dbReference>
<gene>
    <name evidence="2" type="ORF">EV189_0048</name>
</gene>
<dbReference type="Pfam" id="PF00756">
    <property type="entry name" value="Esterase"/>
    <property type="match status" value="1"/>
</dbReference>
<protein>
    <submittedName>
        <fullName evidence="2">Putative esterase</fullName>
    </submittedName>
</protein>
<keyword evidence="1" id="KW-1133">Transmembrane helix</keyword>
<dbReference type="SUPFAM" id="SSF53474">
    <property type="entry name" value="alpha/beta-Hydrolases"/>
    <property type="match status" value="1"/>
</dbReference>
<dbReference type="InterPro" id="IPR029058">
    <property type="entry name" value="AB_hydrolase_fold"/>
</dbReference>
<dbReference type="GO" id="GO:0016747">
    <property type="term" value="F:acyltransferase activity, transferring groups other than amino-acyl groups"/>
    <property type="evidence" value="ECO:0007669"/>
    <property type="project" value="TreeGrafter"/>
</dbReference>
<evidence type="ECO:0000313" key="2">
    <source>
        <dbReference type="EMBL" id="RZS90819.1"/>
    </source>
</evidence>
<dbReference type="Proteomes" id="UP000293638">
    <property type="component" value="Unassembled WGS sequence"/>
</dbReference>
<evidence type="ECO:0000256" key="1">
    <source>
        <dbReference type="SAM" id="Phobius"/>
    </source>
</evidence>
<dbReference type="InterPro" id="IPR000801">
    <property type="entry name" value="Esterase-like"/>
</dbReference>
<feature type="transmembrane region" description="Helical" evidence="1">
    <location>
        <begin position="43"/>
        <end position="60"/>
    </location>
</feature>
<dbReference type="PANTHER" id="PTHR48098:SF1">
    <property type="entry name" value="DIACYLGLYCEROL ACYLTRANSFERASE_MYCOLYLTRANSFERASE AG85A"/>
    <property type="match status" value="1"/>
</dbReference>
<sequence>MALTGTALLVLVVLAAAALFGLLVAGWSRLAPSGPLPVALRGGSLLLLNVLVLLATALALNDHFLFYASWTDLADGAAQSVATSREHGAAPGTAFAVTPPDHRARPVPAQLQPLPAGVDAAHPDFLVDVPGRSGVTAQVAVSLPAAYFTAAGARERFPVLEAFPGFPSTDEQWLHTLRLPGATRRAAAQGVLDQPIVVSPTTEVPAARDTECVDGGLRDPRVADWLDEDVPDWVVGHLRADPARTSWATIGISEGGWCAALATMTHPDRFAAAVVLGGYFRPDFSSWVPYAPGSAAYAALDLVRRAHDDPPPVALWVQTSLADPLSLPTSTAVSAAARSPLSVRLVELRHAGHRIQVWQAQLPAALRWLGSTVPGFAPRST</sequence>
<evidence type="ECO:0000313" key="3">
    <source>
        <dbReference type="Proteomes" id="UP000293638"/>
    </source>
</evidence>